<name>A5BZL3_VITVI</name>
<dbReference type="SUPFAM" id="SSF68906">
    <property type="entry name" value="SAP domain"/>
    <property type="match status" value="1"/>
</dbReference>
<accession>A5BZL3</accession>
<protein>
    <submittedName>
        <fullName evidence="1">Uncharacterized protein</fullName>
    </submittedName>
</protein>
<dbReference type="AlphaFoldDB" id="A5BZL3"/>
<dbReference type="InterPro" id="IPR036361">
    <property type="entry name" value="SAP_dom_sf"/>
</dbReference>
<sequence>MDASPLICKRPLLPTRLLDPAGEKGEKDSGLIEIIMTARSRESKEKSKTAMMKADFISTFRTVIFPKKCFYFHAAAVTSSGSSTTAVQTSSSLVVAPSVPTSTAVAVTSSGSSTTAVETSSSLACLIISDWKGDDERPMEPLFWPSNRKEDKLAYFQVKELKYILAQLGLSKQGKKQGCACIESQDPVIRSPGPQNLVHLFEADLKLESVVPNWLLMTKLNLLEKIKLVGYCGYPELIALIKDDITALNIAAALKVIPVERERNQGKLNRLKNLTRAFRSLRVKVLLQSMDQ</sequence>
<dbReference type="EMBL" id="AM476896">
    <property type="protein sequence ID" value="CAN61949.1"/>
    <property type="molecule type" value="Genomic_DNA"/>
</dbReference>
<evidence type="ECO:0000313" key="1">
    <source>
        <dbReference type="EMBL" id="CAN61949.1"/>
    </source>
</evidence>
<proteinExistence type="predicted"/>
<gene>
    <name evidence="1" type="ORF">VITISV_000136</name>
</gene>
<organism evidence="1">
    <name type="scientific">Vitis vinifera</name>
    <name type="common">Grape</name>
    <dbReference type="NCBI Taxonomy" id="29760"/>
    <lineage>
        <taxon>Eukaryota</taxon>
        <taxon>Viridiplantae</taxon>
        <taxon>Streptophyta</taxon>
        <taxon>Embryophyta</taxon>
        <taxon>Tracheophyta</taxon>
        <taxon>Spermatophyta</taxon>
        <taxon>Magnoliopsida</taxon>
        <taxon>eudicotyledons</taxon>
        <taxon>Gunneridae</taxon>
        <taxon>Pentapetalae</taxon>
        <taxon>rosids</taxon>
        <taxon>Vitales</taxon>
        <taxon>Vitaceae</taxon>
        <taxon>Viteae</taxon>
        <taxon>Vitis</taxon>
    </lineage>
</organism>
<reference evidence="1" key="1">
    <citation type="journal article" date="2007" name="PLoS ONE">
        <title>The first genome sequence of an elite grapevine cultivar (Pinot noir Vitis vinifera L.): coping with a highly heterozygous genome.</title>
        <authorList>
            <person name="Velasco R."/>
            <person name="Zharkikh A."/>
            <person name="Troggio M."/>
            <person name="Cartwright D.A."/>
            <person name="Cestaro A."/>
            <person name="Pruss D."/>
            <person name="Pindo M."/>
            <person name="FitzGerald L.M."/>
            <person name="Vezzulli S."/>
            <person name="Reid J."/>
            <person name="Malacarne G."/>
            <person name="Iliev D."/>
            <person name="Coppola G."/>
            <person name="Wardell B."/>
            <person name="Micheletti D."/>
            <person name="Macalma T."/>
            <person name="Facci M."/>
            <person name="Mitchell J.T."/>
            <person name="Perazzolli M."/>
            <person name="Eldredge G."/>
            <person name="Gatto P."/>
            <person name="Oyzerski R."/>
            <person name="Moretto M."/>
            <person name="Gutin N."/>
            <person name="Stefanini M."/>
            <person name="Chen Y."/>
            <person name="Segala C."/>
            <person name="Davenport C."/>
            <person name="Dematte L."/>
            <person name="Mraz A."/>
            <person name="Battilana J."/>
            <person name="Stormo K."/>
            <person name="Costa F."/>
            <person name="Tao Q."/>
            <person name="Si-Ammour A."/>
            <person name="Harkins T."/>
            <person name="Lackey A."/>
            <person name="Perbost C."/>
            <person name="Taillon B."/>
            <person name="Stella A."/>
            <person name="Solovyev V."/>
            <person name="Fawcett J.A."/>
            <person name="Sterck L."/>
            <person name="Vandepoele K."/>
            <person name="Grando S.M."/>
            <person name="Toppo S."/>
            <person name="Moser C."/>
            <person name="Lanchbury J."/>
            <person name="Bogden R."/>
            <person name="Skolnick M."/>
            <person name="Sgaramella V."/>
            <person name="Bhatnagar S.K."/>
            <person name="Fontana P."/>
            <person name="Gutin A."/>
            <person name="Van de Peer Y."/>
            <person name="Salamini F."/>
            <person name="Viola R."/>
        </authorList>
    </citation>
    <scope>NUCLEOTIDE SEQUENCE</scope>
</reference>